<proteinExistence type="predicted"/>
<sequence length="204" mass="22983">MAENYPVFLTASEVSAKALNRALLLLQDLENTEWEKHTSWCVLTTESVDQVAVPTFPHLTAPPTPNAFTGKSLQDITLFMRRNYDAMVEPANLVPHVWVVIDAKGMQEDNCIVCEQSLDEETGEVTDSFRGVRLPFEETWSLFANLSIANMGMEDWIDEDAGPQEDGVYKWSGFPGEDGPVENAKLKEKRNALLEKWKKDGFID</sequence>
<dbReference type="STRING" id="1849047.A0A3D8RI60"/>
<feature type="domain" description="DUF6924" evidence="1">
    <location>
        <begin position="67"/>
        <end position="170"/>
    </location>
</feature>
<dbReference type="InterPro" id="IPR053832">
    <property type="entry name" value="DUF6924"/>
</dbReference>
<accession>A0A3D8RI60</accession>
<dbReference type="AlphaFoldDB" id="A0A3D8RI60"/>
<dbReference type="Pfam" id="PF21962">
    <property type="entry name" value="DUF6924"/>
    <property type="match status" value="1"/>
</dbReference>
<keyword evidence="3" id="KW-1185">Reference proteome</keyword>
<evidence type="ECO:0000259" key="1">
    <source>
        <dbReference type="Pfam" id="PF21962"/>
    </source>
</evidence>
<evidence type="ECO:0000313" key="3">
    <source>
        <dbReference type="Proteomes" id="UP000256645"/>
    </source>
</evidence>
<comment type="caution">
    <text evidence="2">The sequence shown here is derived from an EMBL/GenBank/DDBJ whole genome shotgun (WGS) entry which is preliminary data.</text>
</comment>
<reference evidence="2 3" key="1">
    <citation type="journal article" date="2018" name="IMA Fungus">
        <title>IMA Genome-F 9: Draft genome sequence of Annulohypoxylon stygium, Aspergillus mulundensis, Berkeleyomyces basicola (syn. Thielaviopsis basicola), Ceratocystis smalleyi, two Cercospora beticola strains, Coleophoma cylindrospora, Fusarium fracticaudum, Phialophora cf. hyalina, and Morchella septimelata.</title>
        <authorList>
            <person name="Wingfield B.D."/>
            <person name="Bills G.F."/>
            <person name="Dong Y."/>
            <person name="Huang W."/>
            <person name="Nel W.J."/>
            <person name="Swalarsk-Parry B.S."/>
            <person name="Vaghefi N."/>
            <person name="Wilken P.M."/>
            <person name="An Z."/>
            <person name="de Beer Z.W."/>
            <person name="De Vos L."/>
            <person name="Chen L."/>
            <person name="Duong T.A."/>
            <person name="Gao Y."/>
            <person name="Hammerbacher A."/>
            <person name="Kikkert J.R."/>
            <person name="Li Y."/>
            <person name="Li H."/>
            <person name="Li K."/>
            <person name="Li Q."/>
            <person name="Liu X."/>
            <person name="Ma X."/>
            <person name="Naidoo K."/>
            <person name="Pethybridge S.J."/>
            <person name="Sun J."/>
            <person name="Steenkamp E.T."/>
            <person name="van der Nest M.A."/>
            <person name="van Wyk S."/>
            <person name="Wingfield M.J."/>
            <person name="Xiong C."/>
            <person name="Yue Q."/>
            <person name="Zhang X."/>
        </authorList>
    </citation>
    <scope>NUCLEOTIDE SEQUENCE [LARGE SCALE GENOMIC DNA]</scope>
    <source>
        <strain evidence="2 3">BP6252</strain>
    </source>
</reference>
<dbReference type="EMBL" id="PDLM01000007">
    <property type="protein sequence ID" value="RDW73531.1"/>
    <property type="molecule type" value="Genomic_DNA"/>
</dbReference>
<dbReference type="OrthoDB" id="2884623at2759"/>
<organism evidence="2 3">
    <name type="scientific">Coleophoma cylindrospora</name>
    <dbReference type="NCBI Taxonomy" id="1849047"/>
    <lineage>
        <taxon>Eukaryota</taxon>
        <taxon>Fungi</taxon>
        <taxon>Dikarya</taxon>
        <taxon>Ascomycota</taxon>
        <taxon>Pezizomycotina</taxon>
        <taxon>Leotiomycetes</taxon>
        <taxon>Helotiales</taxon>
        <taxon>Dermateaceae</taxon>
        <taxon>Coleophoma</taxon>
    </lineage>
</organism>
<name>A0A3D8RI60_9HELO</name>
<dbReference type="Proteomes" id="UP000256645">
    <property type="component" value="Unassembled WGS sequence"/>
</dbReference>
<evidence type="ECO:0000313" key="2">
    <source>
        <dbReference type="EMBL" id="RDW73531.1"/>
    </source>
</evidence>
<protein>
    <recommendedName>
        <fullName evidence="1">DUF6924 domain-containing protein</fullName>
    </recommendedName>
</protein>
<gene>
    <name evidence="2" type="ORF">BP6252_07438</name>
</gene>